<evidence type="ECO:0000313" key="12">
    <source>
        <dbReference type="EMBL" id="TDH12125.1"/>
    </source>
</evidence>
<organism evidence="12 13">
    <name type="scientific">Perca flavescens</name>
    <name type="common">American yellow perch</name>
    <name type="synonym">Morone flavescens</name>
    <dbReference type="NCBI Taxonomy" id="8167"/>
    <lineage>
        <taxon>Eukaryota</taxon>
        <taxon>Metazoa</taxon>
        <taxon>Chordata</taxon>
        <taxon>Craniata</taxon>
        <taxon>Vertebrata</taxon>
        <taxon>Euteleostomi</taxon>
        <taxon>Actinopterygii</taxon>
        <taxon>Neopterygii</taxon>
        <taxon>Teleostei</taxon>
        <taxon>Neoteleostei</taxon>
        <taxon>Acanthomorphata</taxon>
        <taxon>Eupercaria</taxon>
        <taxon>Perciformes</taxon>
        <taxon>Percoidei</taxon>
        <taxon>Percidae</taxon>
        <taxon>Percinae</taxon>
        <taxon>Perca</taxon>
    </lineage>
</organism>
<evidence type="ECO:0000256" key="6">
    <source>
        <dbReference type="ARBA" id="ARBA00023136"/>
    </source>
</evidence>
<sequence length="343" mass="38727">MNISENETLMYSDMYDFDYNDTCDQDPGPGLPNGSTLLSVLYYILFCLSLLGNATVLWVLLRYIKLKTMADICLLNLALSDLILAVSLPLWAYNSQNLASCKLMTGVYQLGFYSGTLFVTLMSVDRYLAIVHAVAAMRARTLCYGIIASITIWAISVVMAIPGVIFASLELVDADDNSYECQPLYPEDRQQFWKMLRNLNENTVGLFVGLPIMIFCYVKILFVLSRSRNSKKNRAVKLIFIIVCVFVVCWVPYNVTVFFQTLQPFVDTLNNCQASKYIHSAIGFAEIIALSHCCVNPLIYALAGEKFRKKLGYVLTRYFCQSRGTFSQRDTTDTSNTPVKSDY</sequence>
<dbReference type="InterPro" id="IPR017452">
    <property type="entry name" value="GPCR_Rhodpsn_7TM"/>
</dbReference>
<dbReference type="PANTHER" id="PTHR10489">
    <property type="entry name" value="CELL ADHESION MOLECULE"/>
    <property type="match status" value="1"/>
</dbReference>
<keyword evidence="7 9" id="KW-0675">Receptor</keyword>
<evidence type="ECO:0000256" key="10">
    <source>
        <dbReference type="SAM" id="Phobius"/>
    </source>
</evidence>
<dbReference type="AlphaFoldDB" id="A0A484DAH6"/>
<dbReference type="InterPro" id="IPR050119">
    <property type="entry name" value="CCR1-9-like"/>
</dbReference>
<dbReference type="PRINTS" id="PR00237">
    <property type="entry name" value="GPCRRHODOPSN"/>
</dbReference>
<dbReference type="GO" id="GO:0019957">
    <property type="term" value="F:C-C chemokine binding"/>
    <property type="evidence" value="ECO:0007669"/>
    <property type="project" value="TreeGrafter"/>
</dbReference>
<protein>
    <recommendedName>
        <fullName evidence="11">G-protein coupled receptors family 1 profile domain-containing protein</fullName>
    </recommendedName>
</protein>
<gene>
    <name evidence="12" type="ORF">EPR50_G00067460</name>
</gene>
<name>A0A484DAH6_PERFV</name>
<comment type="similarity">
    <text evidence="9">Belongs to the G-protein coupled receptor 1 family.</text>
</comment>
<dbReference type="Proteomes" id="UP000295070">
    <property type="component" value="Chromosome 6"/>
</dbReference>
<evidence type="ECO:0000256" key="4">
    <source>
        <dbReference type="ARBA" id="ARBA00022989"/>
    </source>
</evidence>
<feature type="transmembrane region" description="Helical" evidence="10">
    <location>
        <begin position="204"/>
        <end position="224"/>
    </location>
</feature>
<reference evidence="12 13" key="1">
    <citation type="submission" date="2019-01" db="EMBL/GenBank/DDBJ databases">
        <title>A chromosome-scale genome assembly of the yellow perch, Perca flavescens.</title>
        <authorList>
            <person name="Feron R."/>
            <person name="Morvezen R."/>
            <person name="Bestin A."/>
            <person name="Haffray P."/>
            <person name="Klopp C."/>
            <person name="Zahm M."/>
            <person name="Cabau C."/>
            <person name="Roques C."/>
            <person name="Donnadieu C."/>
            <person name="Bouchez O."/>
            <person name="Christie M."/>
            <person name="Larson W."/>
            <person name="Guiguen Y."/>
        </authorList>
    </citation>
    <scope>NUCLEOTIDE SEQUENCE [LARGE SCALE GENOMIC DNA]</scope>
    <source>
        <strain evidence="12">YP-PL-M2</strain>
        <tissue evidence="12">Blood</tissue>
    </source>
</reference>
<comment type="caution">
    <text evidence="12">The sequence shown here is derived from an EMBL/GenBank/DDBJ whole genome shotgun (WGS) entry which is preliminary data.</text>
</comment>
<dbReference type="PRINTS" id="PR00657">
    <property type="entry name" value="CCCHEMOKINER"/>
</dbReference>
<evidence type="ECO:0000256" key="3">
    <source>
        <dbReference type="ARBA" id="ARBA00022692"/>
    </source>
</evidence>
<feature type="transmembrane region" description="Helical" evidence="10">
    <location>
        <begin position="112"/>
        <end position="135"/>
    </location>
</feature>
<dbReference type="GO" id="GO:0016493">
    <property type="term" value="F:C-C chemokine receptor activity"/>
    <property type="evidence" value="ECO:0007669"/>
    <property type="project" value="TreeGrafter"/>
</dbReference>
<feature type="transmembrane region" description="Helical" evidence="10">
    <location>
        <begin position="277"/>
        <end position="303"/>
    </location>
</feature>
<dbReference type="PROSITE" id="PS00237">
    <property type="entry name" value="G_PROTEIN_RECEP_F1_1"/>
    <property type="match status" value="1"/>
</dbReference>
<dbReference type="GO" id="GO:0006955">
    <property type="term" value="P:immune response"/>
    <property type="evidence" value="ECO:0007669"/>
    <property type="project" value="TreeGrafter"/>
</dbReference>
<feature type="domain" description="G-protein coupled receptors family 1 profile" evidence="11">
    <location>
        <begin position="52"/>
        <end position="300"/>
    </location>
</feature>
<feature type="transmembrane region" description="Helical" evidence="10">
    <location>
        <begin position="73"/>
        <end position="92"/>
    </location>
</feature>
<dbReference type="GO" id="GO:0060326">
    <property type="term" value="P:cell chemotaxis"/>
    <property type="evidence" value="ECO:0007669"/>
    <property type="project" value="TreeGrafter"/>
</dbReference>
<dbReference type="InterPro" id="IPR000276">
    <property type="entry name" value="GPCR_Rhodpsn"/>
</dbReference>
<dbReference type="InterPro" id="IPR000355">
    <property type="entry name" value="Chemokine_rcpt"/>
</dbReference>
<keyword evidence="13" id="KW-1185">Reference proteome</keyword>
<evidence type="ECO:0000259" key="11">
    <source>
        <dbReference type="PROSITE" id="PS50262"/>
    </source>
</evidence>
<dbReference type="PANTHER" id="PTHR10489:SF944">
    <property type="entry name" value="C-C CHEMOKINE RECEPTOR TYPE 8-LIKE"/>
    <property type="match status" value="1"/>
</dbReference>
<evidence type="ECO:0000256" key="9">
    <source>
        <dbReference type="RuleBase" id="RU000688"/>
    </source>
</evidence>
<evidence type="ECO:0000256" key="7">
    <source>
        <dbReference type="ARBA" id="ARBA00023170"/>
    </source>
</evidence>
<proteinExistence type="inferred from homology"/>
<dbReference type="Gene3D" id="1.20.1070.10">
    <property type="entry name" value="Rhodopsin 7-helix transmembrane proteins"/>
    <property type="match status" value="1"/>
</dbReference>
<comment type="subcellular location">
    <subcellularLocation>
        <location evidence="1">Cell membrane</location>
        <topology evidence="1">Multi-pass membrane protein</topology>
    </subcellularLocation>
</comment>
<dbReference type="GO" id="GO:0009897">
    <property type="term" value="C:external side of plasma membrane"/>
    <property type="evidence" value="ECO:0007669"/>
    <property type="project" value="TreeGrafter"/>
</dbReference>
<keyword evidence="3 9" id="KW-0812">Transmembrane</keyword>
<dbReference type="EMBL" id="SCKG01000006">
    <property type="protein sequence ID" value="TDH12125.1"/>
    <property type="molecule type" value="Genomic_DNA"/>
</dbReference>
<evidence type="ECO:0000256" key="8">
    <source>
        <dbReference type="ARBA" id="ARBA00023224"/>
    </source>
</evidence>
<dbReference type="SUPFAM" id="SSF81321">
    <property type="entry name" value="Family A G protein-coupled receptor-like"/>
    <property type="match status" value="1"/>
</dbReference>
<dbReference type="STRING" id="8167.A0A484DAH6"/>
<keyword evidence="4 10" id="KW-1133">Transmembrane helix</keyword>
<feature type="transmembrane region" description="Helical" evidence="10">
    <location>
        <begin position="142"/>
        <end position="169"/>
    </location>
</feature>
<keyword evidence="6 10" id="KW-0472">Membrane</keyword>
<accession>A0A484DAH6</accession>
<evidence type="ECO:0000313" key="13">
    <source>
        <dbReference type="Proteomes" id="UP000295070"/>
    </source>
</evidence>
<dbReference type="PROSITE" id="PS50262">
    <property type="entry name" value="G_PROTEIN_RECEP_F1_2"/>
    <property type="match status" value="1"/>
</dbReference>
<feature type="transmembrane region" description="Helical" evidence="10">
    <location>
        <begin position="40"/>
        <end position="61"/>
    </location>
</feature>
<evidence type="ECO:0000256" key="5">
    <source>
        <dbReference type="ARBA" id="ARBA00023040"/>
    </source>
</evidence>
<dbReference type="Pfam" id="PF00001">
    <property type="entry name" value="7tm_1"/>
    <property type="match status" value="1"/>
</dbReference>
<dbReference type="GO" id="GO:0007204">
    <property type="term" value="P:positive regulation of cytosolic calcium ion concentration"/>
    <property type="evidence" value="ECO:0007669"/>
    <property type="project" value="TreeGrafter"/>
</dbReference>
<dbReference type="GO" id="GO:0019722">
    <property type="term" value="P:calcium-mediated signaling"/>
    <property type="evidence" value="ECO:0007669"/>
    <property type="project" value="TreeGrafter"/>
</dbReference>
<keyword evidence="8 9" id="KW-0807">Transducer</keyword>
<evidence type="ECO:0000256" key="2">
    <source>
        <dbReference type="ARBA" id="ARBA00022475"/>
    </source>
</evidence>
<keyword evidence="5 9" id="KW-0297">G-protein coupled receptor</keyword>
<dbReference type="CDD" id="cd14984">
    <property type="entry name" value="7tmA_Chemokine_R"/>
    <property type="match status" value="1"/>
</dbReference>
<feature type="transmembrane region" description="Helical" evidence="10">
    <location>
        <begin position="236"/>
        <end position="257"/>
    </location>
</feature>
<evidence type="ECO:0000256" key="1">
    <source>
        <dbReference type="ARBA" id="ARBA00004651"/>
    </source>
</evidence>
<keyword evidence="2" id="KW-1003">Cell membrane</keyword>